<evidence type="ECO:0000313" key="4">
    <source>
        <dbReference type="Proteomes" id="UP001140453"/>
    </source>
</evidence>
<dbReference type="PANTHER" id="PTHR21310">
    <property type="entry name" value="AMINOGLYCOSIDE PHOSPHOTRANSFERASE-RELATED-RELATED"/>
    <property type="match status" value="1"/>
</dbReference>
<dbReference type="AlphaFoldDB" id="A0A9W9CTX4"/>
<evidence type="ECO:0000259" key="2">
    <source>
        <dbReference type="Pfam" id="PF01636"/>
    </source>
</evidence>
<dbReference type="Pfam" id="PF01636">
    <property type="entry name" value="APH"/>
    <property type="match status" value="1"/>
</dbReference>
<proteinExistence type="predicted"/>
<organism evidence="3 4">
    <name type="scientific">Gnomoniopsis smithogilvyi</name>
    <dbReference type="NCBI Taxonomy" id="1191159"/>
    <lineage>
        <taxon>Eukaryota</taxon>
        <taxon>Fungi</taxon>
        <taxon>Dikarya</taxon>
        <taxon>Ascomycota</taxon>
        <taxon>Pezizomycotina</taxon>
        <taxon>Sordariomycetes</taxon>
        <taxon>Sordariomycetidae</taxon>
        <taxon>Diaporthales</taxon>
        <taxon>Gnomoniaceae</taxon>
        <taxon>Gnomoniopsis</taxon>
    </lineage>
</organism>
<evidence type="ECO:0000256" key="1">
    <source>
        <dbReference type="SAM" id="MobiDB-lite"/>
    </source>
</evidence>
<dbReference type="InterPro" id="IPR051678">
    <property type="entry name" value="AGP_Transferase"/>
</dbReference>
<keyword evidence="4" id="KW-1185">Reference proteome</keyword>
<dbReference type="OrthoDB" id="10003767at2759"/>
<gene>
    <name evidence="3" type="ORF">N0V93_009701</name>
</gene>
<comment type="caution">
    <text evidence="3">The sequence shown here is derived from an EMBL/GenBank/DDBJ whole genome shotgun (WGS) entry which is preliminary data.</text>
</comment>
<dbReference type="InterPro" id="IPR011009">
    <property type="entry name" value="Kinase-like_dom_sf"/>
</dbReference>
<feature type="domain" description="Aminoglycoside phosphotransferase" evidence="2">
    <location>
        <begin position="49"/>
        <end position="305"/>
    </location>
</feature>
<dbReference type="SUPFAM" id="SSF56112">
    <property type="entry name" value="Protein kinase-like (PK-like)"/>
    <property type="match status" value="1"/>
</dbReference>
<sequence length="436" mass="49709">MVRDSQDGLEWDHSGLDLVPKWTREPSLDAIESVCRQQLGLKSEDSCTVSFFASGLFNKLYLISTSADPVLMRVSLPVHPRHKTLGEVATLQWVRDNTDIPVPKVIAFQDTNENEIGFEWMLMNLMPGKPAYRRWRTMSMTQKVAFTERIAEYQAQLFRCGDPDTTFRNIGTLEADFDNEIGGVPKTFTPGQMISHEFFMGDHIHYDVPRGPFRSSHDWLSAELNLVIHEQTTALEKADNEQDKEDAEEILGPAKQLLALLPQIFPATQDSPEVTVIYHDDLNLNNILVDDEGNITAVVDWECVSALPLWMSVQMPKFLIDGGEGGREDEPIRENYADETPPAPEDNSCADGLDDEGKTDLYWIHLMEYEVTQLQKVYNARLKQLWPDRPVDDSLIKVDFLQALYAINAEFFLGKVTNWVDRVGRGENIRWLDVFK</sequence>
<reference evidence="3" key="1">
    <citation type="submission" date="2022-10" db="EMBL/GenBank/DDBJ databases">
        <title>Tapping the CABI collections for fungal endophytes: first genome assemblies for Collariella, Neodidymelliopsis, Ascochyta clinopodiicola, Didymella pomorum, Didymosphaeria variabile, Neocosmospora piperis and Neocucurbitaria cava.</title>
        <authorList>
            <person name="Hill R."/>
        </authorList>
    </citation>
    <scope>NUCLEOTIDE SEQUENCE</scope>
    <source>
        <strain evidence="3">IMI 355082</strain>
    </source>
</reference>
<dbReference type="EMBL" id="JAPEVB010000006">
    <property type="protein sequence ID" value="KAJ4386803.1"/>
    <property type="molecule type" value="Genomic_DNA"/>
</dbReference>
<dbReference type="PANTHER" id="PTHR21310:SF13">
    <property type="entry name" value="AMINOGLYCOSIDE PHOSPHOTRANSFERASE DOMAIN-CONTAINING PROTEIN"/>
    <property type="match status" value="1"/>
</dbReference>
<evidence type="ECO:0000313" key="3">
    <source>
        <dbReference type="EMBL" id="KAJ4386803.1"/>
    </source>
</evidence>
<protein>
    <recommendedName>
        <fullName evidence="2">Aminoglycoside phosphotransferase domain-containing protein</fullName>
    </recommendedName>
</protein>
<dbReference type="Proteomes" id="UP001140453">
    <property type="component" value="Unassembled WGS sequence"/>
</dbReference>
<feature type="compositionally biased region" description="Basic and acidic residues" evidence="1">
    <location>
        <begin position="324"/>
        <end position="336"/>
    </location>
</feature>
<name>A0A9W9CTX4_9PEZI</name>
<dbReference type="InterPro" id="IPR002575">
    <property type="entry name" value="Aminoglycoside_PTrfase"/>
</dbReference>
<accession>A0A9W9CTX4</accession>
<dbReference type="Gene3D" id="3.90.1200.10">
    <property type="match status" value="1"/>
</dbReference>
<feature type="region of interest" description="Disordered" evidence="1">
    <location>
        <begin position="323"/>
        <end position="352"/>
    </location>
</feature>